<keyword evidence="3" id="KW-1185">Reference proteome</keyword>
<proteinExistence type="predicted"/>
<sequence>MADEQMAAAADEVSPGGSGPVCSYREGMQVPAHKVERPGAGLPAVNADVLELNAESSAQHDCVRPGRGRDATVLTTGRSHAQHSGGICEPVDVAKVISAAHRAEQLATKDPTSSLAQTVAAELNGYLPSLLAVAEHPEPHDRQHPGGSAGA</sequence>
<feature type="compositionally biased region" description="Low complexity" evidence="1">
    <location>
        <begin position="1"/>
        <end position="12"/>
    </location>
</feature>
<dbReference type="Proteomes" id="UP001333996">
    <property type="component" value="Unassembled WGS sequence"/>
</dbReference>
<dbReference type="EMBL" id="JAYWVC010000159">
    <property type="protein sequence ID" value="MED7826477.1"/>
    <property type="molecule type" value="Genomic_DNA"/>
</dbReference>
<reference evidence="2" key="1">
    <citation type="submission" date="2024-01" db="EMBL/GenBank/DDBJ databases">
        <title>First draft genome sequence data of TA4-1, the type strain of Gram-positive actinobacterium Streptomyces chiangmaiensis.</title>
        <authorList>
            <person name="Yasawong M."/>
            <person name="Nantapong N."/>
        </authorList>
    </citation>
    <scope>NUCLEOTIDE SEQUENCE</scope>
    <source>
        <strain evidence="2">TA4-1</strain>
    </source>
</reference>
<name>A0ABU7FRU8_9ACTN</name>
<accession>A0ABU7FRU8</accession>
<dbReference type="RefSeq" id="WP_329510875.1">
    <property type="nucleotide sequence ID" value="NZ_BAAAYZ010000040.1"/>
</dbReference>
<comment type="caution">
    <text evidence="2">The sequence shown here is derived from an EMBL/GenBank/DDBJ whole genome shotgun (WGS) entry which is preliminary data.</text>
</comment>
<evidence type="ECO:0000313" key="3">
    <source>
        <dbReference type="Proteomes" id="UP001333996"/>
    </source>
</evidence>
<evidence type="ECO:0000313" key="2">
    <source>
        <dbReference type="EMBL" id="MED7826477.1"/>
    </source>
</evidence>
<evidence type="ECO:0000256" key="1">
    <source>
        <dbReference type="SAM" id="MobiDB-lite"/>
    </source>
</evidence>
<organism evidence="2 3">
    <name type="scientific">Streptomyces chiangmaiensis</name>
    <dbReference type="NCBI Taxonomy" id="766497"/>
    <lineage>
        <taxon>Bacteria</taxon>
        <taxon>Bacillati</taxon>
        <taxon>Actinomycetota</taxon>
        <taxon>Actinomycetes</taxon>
        <taxon>Kitasatosporales</taxon>
        <taxon>Streptomycetaceae</taxon>
        <taxon>Streptomyces</taxon>
    </lineage>
</organism>
<feature type="region of interest" description="Disordered" evidence="1">
    <location>
        <begin position="1"/>
        <end position="25"/>
    </location>
</feature>
<protein>
    <submittedName>
        <fullName evidence="2">Uncharacterized protein</fullName>
    </submittedName>
</protein>
<gene>
    <name evidence="2" type="ORF">VXC91_32155</name>
</gene>